<feature type="compositionally biased region" description="Polar residues" evidence="1">
    <location>
        <begin position="275"/>
        <end position="290"/>
    </location>
</feature>
<dbReference type="InterPro" id="IPR013087">
    <property type="entry name" value="Znf_C2H2_type"/>
</dbReference>
<dbReference type="Proteomes" id="UP000237438">
    <property type="component" value="Unassembled WGS sequence"/>
</dbReference>
<sequence>MIPQTSSNDNFDYLLFGLTTNGNTPDETQSTREPFQSYCIAADKNVEISSFNGSGYLKETLHNKRKTGLNRKRVQAFVEPPSKGRKTDSFRKTRLCVELPSKNEISKSSSRPELQKSRRTSISSSKISSSHMGNNLSKKKTPQKEVNNGKTTSNKNSQLHLKQINSEDEKNPGKSYSTEQKKIGLSVHSQIATISRDNSTVSRIGSKAEVNLFNSRAHNSKNDHILCHKSLTSSLDSEDPLTGSIPIKNFHIKTRNSSHKLATSQPRQKSPYLCTINNSSNKDPASSENVSVPDPIYHPFKCEWEGCHAELMNMEILRKHVYAAHGKKLEDGERRCLWGKCGLAWKETCTEEFTTASPNNNGLVIDSRKSFLKRRDWKEHMEEIHLIPFSWHMGDGPCGSRLLKPSTVWQQPYLFFADGQQITPSVASQPIEKGVA</sequence>
<accession>A0A2S4PMV3</accession>
<dbReference type="PROSITE" id="PS00028">
    <property type="entry name" value="ZINC_FINGER_C2H2_1"/>
    <property type="match status" value="1"/>
</dbReference>
<evidence type="ECO:0000259" key="2">
    <source>
        <dbReference type="PROSITE" id="PS00028"/>
    </source>
</evidence>
<keyword evidence="4" id="KW-1185">Reference proteome</keyword>
<protein>
    <recommendedName>
        <fullName evidence="2">C2H2-type domain-containing protein</fullName>
    </recommendedName>
</protein>
<gene>
    <name evidence="3" type="ORF">EPUL_004976</name>
</gene>
<evidence type="ECO:0000313" key="3">
    <source>
        <dbReference type="EMBL" id="POS83348.1"/>
    </source>
</evidence>
<dbReference type="AlphaFoldDB" id="A0A2S4PMV3"/>
<feature type="compositionally biased region" description="Polar residues" evidence="1">
    <location>
        <begin position="259"/>
        <end position="268"/>
    </location>
</feature>
<dbReference type="OrthoDB" id="5424797at2759"/>
<feature type="region of interest" description="Disordered" evidence="1">
    <location>
        <begin position="101"/>
        <end position="182"/>
    </location>
</feature>
<feature type="compositionally biased region" description="Low complexity" evidence="1">
    <location>
        <begin position="120"/>
        <end position="130"/>
    </location>
</feature>
<reference evidence="3 4" key="1">
    <citation type="submission" date="2017-10" db="EMBL/GenBank/DDBJ databases">
        <title>Development of genomic resources for the powdery mildew, Erysiphe pulchra.</title>
        <authorList>
            <person name="Wadl P.A."/>
            <person name="Mack B.M."/>
            <person name="Moore G."/>
            <person name="Beltz S.B."/>
        </authorList>
    </citation>
    <scope>NUCLEOTIDE SEQUENCE [LARGE SCALE GENOMIC DNA]</scope>
    <source>
        <strain evidence="3">Cflorida</strain>
    </source>
</reference>
<evidence type="ECO:0000313" key="4">
    <source>
        <dbReference type="Proteomes" id="UP000237438"/>
    </source>
</evidence>
<feature type="non-terminal residue" evidence="3">
    <location>
        <position position="436"/>
    </location>
</feature>
<comment type="caution">
    <text evidence="3">The sequence shown here is derived from an EMBL/GenBank/DDBJ whole genome shotgun (WGS) entry which is preliminary data.</text>
</comment>
<evidence type="ECO:0000256" key="1">
    <source>
        <dbReference type="SAM" id="MobiDB-lite"/>
    </source>
</evidence>
<dbReference type="STRING" id="225359.A0A2S4PMV3"/>
<feature type="region of interest" description="Disordered" evidence="1">
    <location>
        <begin position="256"/>
        <end position="290"/>
    </location>
</feature>
<proteinExistence type="predicted"/>
<name>A0A2S4PMV3_9PEZI</name>
<feature type="domain" description="C2H2-type" evidence="2">
    <location>
        <begin position="302"/>
        <end position="325"/>
    </location>
</feature>
<feature type="compositionally biased region" description="Polar residues" evidence="1">
    <location>
        <begin position="144"/>
        <end position="164"/>
    </location>
</feature>
<dbReference type="EMBL" id="PEDP01001670">
    <property type="protein sequence ID" value="POS83348.1"/>
    <property type="molecule type" value="Genomic_DNA"/>
</dbReference>
<organism evidence="3 4">
    <name type="scientific">Erysiphe pulchra</name>
    <dbReference type="NCBI Taxonomy" id="225359"/>
    <lineage>
        <taxon>Eukaryota</taxon>
        <taxon>Fungi</taxon>
        <taxon>Dikarya</taxon>
        <taxon>Ascomycota</taxon>
        <taxon>Pezizomycotina</taxon>
        <taxon>Leotiomycetes</taxon>
        <taxon>Erysiphales</taxon>
        <taxon>Erysiphaceae</taxon>
        <taxon>Erysiphe</taxon>
    </lineage>
</organism>